<evidence type="ECO:0000313" key="2">
    <source>
        <dbReference type="Proteomes" id="UP000005222"/>
    </source>
</evidence>
<evidence type="ECO:0000313" key="1">
    <source>
        <dbReference type="EMBL" id="CCE81480.1"/>
    </source>
</evidence>
<accession>G8YE81</accession>
<dbReference type="AlphaFoldDB" id="G8YE81"/>
<reference evidence="1 2" key="1">
    <citation type="journal article" date="2012" name="G3 (Bethesda)">
        <title>Pichia sorbitophila, an interspecies yeast hybrid reveals early steps of genome resolution following polyploidization.</title>
        <authorList>
            <person name="Leh Louis V."/>
            <person name="Despons L."/>
            <person name="Friedrich A."/>
            <person name="Martin T."/>
            <person name="Durrens P."/>
            <person name="Casaregola S."/>
            <person name="Neuveglise C."/>
            <person name="Fairhead C."/>
            <person name="Marck C."/>
            <person name="Cruz J.A."/>
            <person name="Straub M.L."/>
            <person name="Kugler V."/>
            <person name="Sacerdot C."/>
            <person name="Uzunov Z."/>
            <person name="Thierry A."/>
            <person name="Weiss S."/>
            <person name="Bleykasten C."/>
            <person name="De Montigny J."/>
            <person name="Jacques N."/>
            <person name="Jung P."/>
            <person name="Lemaire M."/>
            <person name="Mallet S."/>
            <person name="Morel G."/>
            <person name="Richard G.F."/>
            <person name="Sarkar A."/>
            <person name="Savel G."/>
            <person name="Schacherer J."/>
            <person name="Seret M.L."/>
            <person name="Talla E."/>
            <person name="Samson G."/>
            <person name="Jubin C."/>
            <person name="Poulain J."/>
            <person name="Vacherie B."/>
            <person name="Barbe V."/>
            <person name="Pelletier E."/>
            <person name="Sherman D.J."/>
            <person name="Westhof E."/>
            <person name="Weissenbach J."/>
            <person name="Baret P.V."/>
            <person name="Wincker P."/>
            <person name="Gaillardin C."/>
            <person name="Dujon B."/>
            <person name="Souciet J.L."/>
        </authorList>
    </citation>
    <scope>NUCLEOTIDE SEQUENCE [LARGE SCALE GENOMIC DNA]</scope>
    <source>
        <strain evidence="2">ATCC MYA-4447 / BCRC 22081 / CBS 7064 / NBRC 10061 / NRRL Y-12695</strain>
    </source>
</reference>
<dbReference type="Proteomes" id="UP000005222">
    <property type="component" value="Chromosome I"/>
</dbReference>
<keyword evidence="2" id="KW-1185">Reference proteome</keyword>
<protein>
    <submittedName>
        <fullName evidence="1">Piso0_002137 protein</fullName>
    </submittedName>
</protein>
<gene>
    <name evidence="1" type="primary">Piso0_002137</name>
    <name evidence="1" type="ORF">GNLVRS01_PISO0I03682g</name>
</gene>
<dbReference type="EMBL" id="FO082051">
    <property type="protein sequence ID" value="CCE81480.1"/>
    <property type="molecule type" value="Genomic_DNA"/>
</dbReference>
<dbReference type="OrthoDB" id="4075408at2759"/>
<dbReference type="eggNOG" id="ENOG502SQC8">
    <property type="taxonomic scope" value="Eukaryota"/>
</dbReference>
<organism evidence="1 2">
    <name type="scientific">Pichia sorbitophila (strain ATCC MYA-4447 / BCRC 22081 / CBS 7064 / NBRC 10061 / NRRL Y-12695)</name>
    <name type="common">Hybrid yeast</name>
    <dbReference type="NCBI Taxonomy" id="559304"/>
    <lineage>
        <taxon>Eukaryota</taxon>
        <taxon>Fungi</taxon>
        <taxon>Dikarya</taxon>
        <taxon>Ascomycota</taxon>
        <taxon>Saccharomycotina</taxon>
        <taxon>Pichiomycetes</taxon>
        <taxon>Debaryomycetaceae</taxon>
        <taxon>Millerozyma</taxon>
    </lineage>
</organism>
<name>G8YE81_PICSO</name>
<proteinExistence type="predicted"/>
<dbReference type="HOGENOM" id="CLU_056390_0_0_1"/>
<dbReference type="InParanoid" id="G8YE81"/>
<sequence>MVPVWPVEKFSVCFCVGPIVYLSNHQHQVGKAPGGPDRKNRTHYSTMSTADALVAVSDMILDSVDSLNKVEFNKKGRKYKLVNDNFQRVREEDKHLIIDPQNPQGSTAAISAYYILSRIGSGKILEQFPDFCLSIIGVAQELERKGWYEEENSSVVNIKHARYNPMEVRDDAIEYVAQVNDSHIAQGLDIMIASKLNFLHTDHHIGLKLDSVYIKNFVEQYYGSECTTNPDILVALKSFVHWGNTKGILHKLEVPNVWMTDELSRNFDSFPEPSPDLKEAVYDRFPSGTSKYSLIRRAFELLYQYQYAALIPFPRESVADLETILGLCYEIETDPIRYHLRSVAKKLCHNPVNLNDLSQNYAAHSSALLSVISLILNTFENCGDFLLQNSKIPKLTMQLINSHRSYYDELQSTYTAIKSYEDKNWDANDIVLRLSKNSFSIVDAMDEASNSLCQ</sequence>